<dbReference type="Gene3D" id="3.30.70.360">
    <property type="match status" value="1"/>
</dbReference>
<sequence length="322" mass="35229">MFDGTLGVVAGFECLRVLKEQEVALTHPVWVIGTSEEEGRFSGMIGAQALTGKLTTQQLLSSHDADGYMLSDAMRAQGLEPMAALGAKLPPEQIDCFLELHIEQGPVLDQSGIQIGVVEGIAGVFKWMVKLIGKASHAGTVPMEMRSDAFMGLADFAYQLDRIIAEDGTDTTRITVGKAEIKPGFAHTVAGEVNFTIVARDMDETIMEALELACHKVLSAIARKHQLVFEHERMSWVPPVKCSPDMIQFIRLQADALSLNYQIMPSGAGHDCQVFCDICPTGLIFIPSLNGVSHSQDEWSHWHDVEAGSNLLLHCVRQKAMR</sequence>
<evidence type="ECO:0000256" key="1">
    <source>
        <dbReference type="ARBA" id="ARBA00006153"/>
    </source>
</evidence>
<evidence type="ECO:0000256" key="2">
    <source>
        <dbReference type="ARBA" id="ARBA00022801"/>
    </source>
</evidence>
<dbReference type="NCBIfam" id="TIGR01879">
    <property type="entry name" value="hydantase"/>
    <property type="match status" value="1"/>
</dbReference>
<dbReference type="InterPro" id="IPR036264">
    <property type="entry name" value="Bact_exopeptidase_dim_dom"/>
</dbReference>
<dbReference type="EMBL" id="AQHF01000017">
    <property type="protein sequence ID" value="MBE0344732.1"/>
    <property type="molecule type" value="Genomic_DNA"/>
</dbReference>
<keyword evidence="2 3" id="KW-0378">Hydrolase</keyword>
<protein>
    <submittedName>
        <fullName evidence="3">N-carbamoyl-L-amino-acid hydrolase</fullName>
    </submittedName>
</protein>
<evidence type="ECO:0000313" key="3">
    <source>
        <dbReference type="EMBL" id="MBE0344732.1"/>
    </source>
</evidence>
<dbReference type="InterPro" id="IPR002933">
    <property type="entry name" value="Peptidase_M20"/>
</dbReference>
<dbReference type="Proteomes" id="UP000660708">
    <property type="component" value="Unassembled WGS sequence"/>
</dbReference>
<accession>A0A8I0T2Y6</accession>
<dbReference type="SUPFAM" id="SSF55031">
    <property type="entry name" value="Bacterial exopeptidase dimerisation domain"/>
    <property type="match status" value="1"/>
</dbReference>
<dbReference type="PANTHER" id="PTHR32494">
    <property type="entry name" value="ALLANTOATE DEIMINASE-RELATED"/>
    <property type="match status" value="1"/>
</dbReference>
<dbReference type="PANTHER" id="PTHR32494:SF5">
    <property type="entry name" value="ALLANTOATE AMIDOHYDROLASE"/>
    <property type="match status" value="1"/>
</dbReference>
<reference evidence="3 4" key="1">
    <citation type="submission" date="2015-06" db="EMBL/GenBank/DDBJ databases">
        <title>Genome sequence of Pseudoalteromonas peptidolytica.</title>
        <authorList>
            <person name="Xie B.-B."/>
            <person name="Rong J.-C."/>
            <person name="Qin Q.-L."/>
            <person name="Zhang Y.-Z."/>
        </authorList>
    </citation>
    <scope>NUCLEOTIDE SEQUENCE [LARGE SCALE GENOMIC DNA]</scope>
    <source>
        <strain evidence="3 4">F12-50-A1</strain>
    </source>
</reference>
<evidence type="ECO:0000313" key="4">
    <source>
        <dbReference type="Proteomes" id="UP000660708"/>
    </source>
</evidence>
<name>A0A8I0T2Y6_9GAMM</name>
<dbReference type="InterPro" id="IPR010158">
    <property type="entry name" value="Amidase_Cbmase"/>
</dbReference>
<keyword evidence="4" id="KW-1185">Reference proteome</keyword>
<dbReference type="Gene3D" id="3.40.630.10">
    <property type="entry name" value="Zn peptidases"/>
    <property type="match status" value="1"/>
</dbReference>
<dbReference type="Pfam" id="PF01546">
    <property type="entry name" value="Peptidase_M20"/>
    <property type="match status" value="1"/>
</dbReference>
<dbReference type="SUPFAM" id="SSF53187">
    <property type="entry name" value="Zn-dependent exopeptidases"/>
    <property type="match status" value="1"/>
</dbReference>
<comment type="similarity">
    <text evidence="1">Belongs to the peptidase M20 family.</text>
</comment>
<dbReference type="GO" id="GO:0016813">
    <property type="term" value="F:hydrolase activity, acting on carbon-nitrogen (but not peptide) bonds, in linear amidines"/>
    <property type="evidence" value="ECO:0007669"/>
    <property type="project" value="InterPro"/>
</dbReference>
<gene>
    <name evidence="3" type="ORF">PPEP_a2378</name>
</gene>
<comment type="caution">
    <text evidence="3">The sequence shown here is derived from an EMBL/GenBank/DDBJ whole genome shotgun (WGS) entry which is preliminary data.</text>
</comment>
<dbReference type="AlphaFoldDB" id="A0A8I0T2Y6"/>
<proteinExistence type="inferred from homology"/>
<organism evidence="3 4">
    <name type="scientific">Pseudoalteromonas peptidolytica F12-50-A1</name>
    <dbReference type="NCBI Taxonomy" id="1315280"/>
    <lineage>
        <taxon>Bacteria</taxon>
        <taxon>Pseudomonadati</taxon>
        <taxon>Pseudomonadota</taxon>
        <taxon>Gammaproteobacteria</taxon>
        <taxon>Alteromonadales</taxon>
        <taxon>Pseudoalteromonadaceae</taxon>
        <taxon>Pseudoalteromonas</taxon>
    </lineage>
</organism>